<keyword evidence="1" id="KW-0732">Signal</keyword>
<organism evidence="2">
    <name type="scientific">Anopheles braziliensis</name>
    <dbReference type="NCBI Taxonomy" id="58242"/>
    <lineage>
        <taxon>Eukaryota</taxon>
        <taxon>Metazoa</taxon>
        <taxon>Ecdysozoa</taxon>
        <taxon>Arthropoda</taxon>
        <taxon>Hexapoda</taxon>
        <taxon>Insecta</taxon>
        <taxon>Pterygota</taxon>
        <taxon>Neoptera</taxon>
        <taxon>Endopterygota</taxon>
        <taxon>Diptera</taxon>
        <taxon>Nematocera</taxon>
        <taxon>Culicoidea</taxon>
        <taxon>Culicidae</taxon>
        <taxon>Anophelinae</taxon>
        <taxon>Anopheles</taxon>
    </lineage>
</organism>
<dbReference type="EMBL" id="GGFM01010891">
    <property type="protein sequence ID" value="MBW31642.1"/>
    <property type="molecule type" value="Transcribed_RNA"/>
</dbReference>
<reference evidence="2" key="1">
    <citation type="submission" date="2018-01" db="EMBL/GenBank/DDBJ databases">
        <title>An insight into the sialome of Amazonian anophelines.</title>
        <authorList>
            <person name="Ribeiro J.M."/>
            <person name="Scarpassa V."/>
            <person name="Calvo E."/>
        </authorList>
    </citation>
    <scope>NUCLEOTIDE SEQUENCE</scope>
    <source>
        <tissue evidence="2">Salivary glands</tissue>
    </source>
</reference>
<evidence type="ECO:0000313" key="2">
    <source>
        <dbReference type="EMBL" id="MBW31642.1"/>
    </source>
</evidence>
<sequence length="67" mass="7454">MVRTSSRIPSVTASAVSLMLLVPACSTTAFGRTFSSSPFCSRQRMCCVRSVRMLKLRQCIGTNCWFQ</sequence>
<dbReference type="AlphaFoldDB" id="A0A2M3ZT24"/>
<evidence type="ECO:0000256" key="1">
    <source>
        <dbReference type="SAM" id="SignalP"/>
    </source>
</evidence>
<accession>A0A2M3ZT24</accession>
<proteinExistence type="predicted"/>
<feature type="signal peptide" evidence="1">
    <location>
        <begin position="1"/>
        <end position="31"/>
    </location>
</feature>
<protein>
    <submittedName>
        <fullName evidence="2">Putative secreted peptide</fullName>
    </submittedName>
</protein>
<feature type="chain" id="PRO_5014733817" evidence="1">
    <location>
        <begin position="32"/>
        <end position="67"/>
    </location>
</feature>
<name>A0A2M3ZT24_9DIPT</name>